<feature type="compositionally biased region" description="Basic and acidic residues" evidence="1">
    <location>
        <begin position="91"/>
        <end position="100"/>
    </location>
</feature>
<comment type="caution">
    <text evidence="2">The sequence shown here is derived from an EMBL/GenBank/DDBJ whole genome shotgun (WGS) entry which is preliminary data.</text>
</comment>
<dbReference type="EMBL" id="JASBNA010000065">
    <property type="protein sequence ID" value="KAK7678945.1"/>
    <property type="molecule type" value="Genomic_DNA"/>
</dbReference>
<feature type="compositionally biased region" description="Polar residues" evidence="1">
    <location>
        <begin position="73"/>
        <end position="82"/>
    </location>
</feature>
<dbReference type="AlphaFoldDB" id="A0AAW0FBY8"/>
<evidence type="ECO:0000313" key="2">
    <source>
        <dbReference type="EMBL" id="KAK7678945.1"/>
    </source>
</evidence>
<dbReference type="Proteomes" id="UP001385951">
    <property type="component" value="Unassembled WGS sequence"/>
</dbReference>
<organism evidence="2 3">
    <name type="scientific">Cerrena zonata</name>
    <dbReference type="NCBI Taxonomy" id="2478898"/>
    <lineage>
        <taxon>Eukaryota</taxon>
        <taxon>Fungi</taxon>
        <taxon>Dikarya</taxon>
        <taxon>Basidiomycota</taxon>
        <taxon>Agaricomycotina</taxon>
        <taxon>Agaricomycetes</taxon>
        <taxon>Polyporales</taxon>
        <taxon>Cerrenaceae</taxon>
        <taxon>Cerrena</taxon>
    </lineage>
</organism>
<proteinExistence type="predicted"/>
<evidence type="ECO:0000313" key="3">
    <source>
        <dbReference type="Proteomes" id="UP001385951"/>
    </source>
</evidence>
<sequence>MLRDLQYTHRLRPLVPAFDIDGRQLLPGEYQSKLMGATVIMMFSLVKYIISHNTDQAKETFCANIEQSHVLTSNPTHLQHSSNSKRRFKLSLKDSGKPCPEESPVAKRRKVD</sequence>
<protein>
    <submittedName>
        <fullName evidence="2">Uncharacterized protein</fullName>
    </submittedName>
</protein>
<feature type="region of interest" description="Disordered" evidence="1">
    <location>
        <begin position="73"/>
        <end position="112"/>
    </location>
</feature>
<reference evidence="2 3" key="1">
    <citation type="submission" date="2022-09" db="EMBL/GenBank/DDBJ databases">
        <authorList>
            <person name="Palmer J.M."/>
        </authorList>
    </citation>
    <scope>NUCLEOTIDE SEQUENCE [LARGE SCALE GENOMIC DNA]</scope>
    <source>
        <strain evidence="2 3">DSM 7382</strain>
    </source>
</reference>
<evidence type="ECO:0000256" key="1">
    <source>
        <dbReference type="SAM" id="MobiDB-lite"/>
    </source>
</evidence>
<gene>
    <name evidence="2" type="ORF">QCA50_018085</name>
</gene>
<accession>A0AAW0FBY8</accession>
<name>A0AAW0FBY8_9APHY</name>
<keyword evidence="3" id="KW-1185">Reference proteome</keyword>